<keyword evidence="6" id="KW-0456">Lyase</keyword>
<dbReference type="AlphaFoldDB" id="A0A554XA09"/>
<evidence type="ECO:0000256" key="8">
    <source>
        <dbReference type="ARBA" id="ARBA00023277"/>
    </source>
</evidence>
<sequence>MTDIAAQKAATLPAFRTRVLPVVVVDDADHAVDLARALWAGGIDAIEVTLRSDAALAAIERIARHAPEVVVGAGTVLSAQQLHQARDAGARFALSPGCTPALLQAALSARLPFVPGVATPSEAMRAAEAGYSLLKFFPAESLGGPDTLRAWAGPLPHLRWCPTGGITAARVADYLALPTVAMVGGSWLTPRSALQAKDWGAITALARDAVQRSATGAAAPQP</sequence>
<dbReference type="PANTHER" id="PTHR30246:SF1">
    <property type="entry name" value="2-DEHYDRO-3-DEOXY-6-PHOSPHOGALACTONATE ALDOLASE-RELATED"/>
    <property type="match status" value="1"/>
</dbReference>
<dbReference type="STRING" id="307486.GCA_000807215_01099"/>
<evidence type="ECO:0000256" key="5">
    <source>
        <dbReference type="ARBA" id="ARBA00013063"/>
    </source>
</evidence>
<comment type="similarity">
    <text evidence="3">Belongs to the KHG/KDPG aldolase family.</text>
</comment>
<dbReference type="Gene3D" id="3.20.20.70">
    <property type="entry name" value="Aldolase class I"/>
    <property type="match status" value="1"/>
</dbReference>
<reference evidence="9 10" key="1">
    <citation type="submission" date="2019-07" db="EMBL/GenBank/DDBJ databases">
        <title>Tepidimonas taiwanensis I1-1 draft genome.</title>
        <authorList>
            <person name="Da Costa M.S."/>
            <person name="Froufe H.J.C."/>
            <person name="Egas C."/>
            <person name="Albuquerque L."/>
        </authorList>
    </citation>
    <scope>NUCLEOTIDE SEQUENCE [LARGE SCALE GENOMIC DNA]</scope>
    <source>
        <strain evidence="9 10">I1-1</strain>
    </source>
</reference>
<keyword evidence="7" id="KW-0704">Schiff base</keyword>
<proteinExistence type="inferred from homology"/>
<protein>
    <recommendedName>
        <fullName evidence="5">2-dehydro-3-deoxy-phosphogluconate aldolase</fullName>
        <ecNumber evidence="5">4.1.2.14</ecNumber>
    </recommendedName>
</protein>
<evidence type="ECO:0000256" key="4">
    <source>
        <dbReference type="ARBA" id="ARBA00011233"/>
    </source>
</evidence>
<comment type="catalytic activity">
    <reaction evidence="1">
        <text>2-dehydro-3-deoxy-6-phospho-D-gluconate = D-glyceraldehyde 3-phosphate + pyruvate</text>
        <dbReference type="Rhea" id="RHEA:17089"/>
        <dbReference type="ChEBI" id="CHEBI:15361"/>
        <dbReference type="ChEBI" id="CHEBI:57569"/>
        <dbReference type="ChEBI" id="CHEBI:59776"/>
        <dbReference type="EC" id="4.1.2.14"/>
    </reaction>
</comment>
<keyword evidence="10" id="KW-1185">Reference proteome</keyword>
<dbReference type="OrthoDB" id="9805177at2"/>
<dbReference type="CDD" id="cd00452">
    <property type="entry name" value="KDPG_aldolase"/>
    <property type="match status" value="1"/>
</dbReference>
<dbReference type="EMBL" id="VJOM01000008">
    <property type="protein sequence ID" value="TSE32657.1"/>
    <property type="molecule type" value="Genomic_DNA"/>
</dbReference>
<evidence type="ECO:0000256" key="6">
    <source>
        <dbReference type="ARBA" id="ARBA00023239"/>
    </source>
</evidence>
<dbReference type="InterPro" id="IPR000887">
    <property type="entry name" value="Aldlse_KDPG_KHG"/>
</dbReference>
<evidence type="ECO:0000256" key="1">
    <source>
        <dbReference type="ARBA" id="ARBA00000654"/>
    </source>
</evidence>
<dbReference type="SUPFAM" id="SSF51569">
    <property type="entry name" value="Aldolase"/>
    <property type="match status" value="1"/>
</dbReference>
<dbReference type="InterPro" id="IPR031338">
    <property type="entry name" value="KDPG/KHG_AS_2"/>
</dbReference>
<dbReference type="Pfam" id="PF01081">
    <property type="entry name" value="Aldolase"/>
    <property type="match status" value="1"/>
</dbReference>
<dbReference type="RefSeq" id="WP_052231507.1">
    <property type="nucleotide sequence ID" value="NZ_CP083911.1"/>
</dbReference>
<comment type="pathway">
    <text evidence="2">Carbohydrate acid metabolism; 2-dehydro-3-deoxy-D-gluconate degradation; D-glyceraldehyde 3-phosphate and pyruvate from 2-dehydro-3-deoxy-D-gluconate: step 2/2.</text>
</comment>
<dbReference type="InterPro" id="IPR031337">
    <property type="entry name" value="KDPG/KHG_AS_1"/>
</dbReference>
<organism evidence="9 10">
    <name type="scientific">Tepidimonas taiwanensis</name>
    <dbReference type="NCBI Taxonomy" id="307486"/>
    <lineage>
        <taxon>Bacteria</taxon>
        <taxon>Pseudomonadati</taxon>
        <taxon>Pseudomonadota</taxon>
        <taxon>Betaproteobacteria</taxon>
        <taxon>Burkholderiales</taxon>
        <taxon>Tepidimonas</taxon>
    </lineage>
</organism>
<accession>A0A554XA09</accession>
<dbReference type="GO" id="GO:0008675">
    <property type="term" value="F:2-dehydro-3-deoxy-phosphogluconate aldolase activity"/>
    <property type="evidence" value="ECO:0007669"/>
    <property type="project" value="UniProtKB-EC"/>
</dbReference>
<name>A0A554XA09_9BURK</name>
<comment type="caution">
    <text evidence="9">The sequence shown here is derived from an EMBL/GenBank/DDBJ whole genome shotgun (WGS) entry which is preliminary data.</text>
</comment>
<comment type="subunit">
    <text evidence="4">Homotrimer.</text>
</comment>
<dbReference type="InterPro" id="IPR013785">
    <property type="entry name" value="Aldolase_TIM"/>
</dbReference>
<dbReference type="PROSITE" id="PS00159">
    <property type="entry name" value="ALDOLASE_KDPG_KHG_1"/>
    <property type="match status" value="1"/>
</dbReference>
<evidence type="ECO:0000313" key="10">
    <source>
        <dbReference type="Proteomes" id="UP000317763"/>
    </source>
</evidence>
<evidence type="ECO:0000313" key="9">
    <source>
        <dbReference type="EMBL" id="TSE32657.1"/>
    </source>
</evidence>
<evidence type="ECO:0000256" key="3">
    <source>
        <dbReference type="ARBA" id="ARBA00006906"/>
    </source>
</evidence>
<dbReference type="PANTHER" id="PTHR30246">
    <property type="entry name" value="2-KETO-3-DEOXY-6-PHOSPHOGLUCONATE ALDOLASE"/>
    <property type="match status" value="1"/>
</dbReference>
<dbReference type="NCBIfam" id="NF004325">
    <property type="entry name" value="PRK05718.1"/>
    <property type="match status" value="1"/>
</dbReference>
<dbReference type="EC" id="4.1.2.14" evidence="5"/>
<dbReference type="NCBIfam" id="TIGR01182">
    <property type="entry name" value="eda"/>
    <property type="match status" value="1"/>
</dbReference>
<gene>
    <name evidence="9" type="primary">eda</name>
    <name evidence="9" type="ORF">Ttaiw_00979</name>
</gene>
<evidence type="ECO:0000256" key="7">
    <source>
        <dbReference type="ARBA" id="ARBA00023270"/>
    </source>
</evidence>
<evidence type="ECO:0000256" key="2">
    <source>
        <dbReference type="ARBA" id="ARBA00004736"/>
    </source>
</evidence>
<dbReference type="PROSITE" id="PS00160">
    <property type="entry name" value="ALDOLASE_KDPG_KHG_2"/>
    <property type="match status" value="1"/>
</dbReference>
<keyword evidence="8" id="KW-0119">Carbohydrate metabolism</keyword>
<dbReference type="Proteomes" id="UP000317763">
    <property type="component" value="Unassembled WGS sequence"/>
</dbReference>